<organism evidence="2 3">
    <name type="scientific">Corchorus olitorius</name>
    <dbReference type="NCBI Taxonomy" id="93759"/>
    <lineage>
        <taxon>Eukaryota</taxon>
        <taxon>Viridiplantae</taxon>
        <taxon>Streptophyta</taxon>
        <taxon>Embryophyta</taxon>
        <taxon>Tracheophyta</taxon>
        <taxon>Spermatophyta</taxon>
        <taxon>Magnoliopsida</taxon>
        <taxon>eudicotyledons</taxon>
        <taxon>Gunneridae</taxon>
        <taxon>Pentapetalae</taxon>
        <taxon>rosids</taxon>
        <taxon>malvids</taxon>
        <taxon>Malvales</taxon>
        <taxon>Malvaceae</taxon>
        <taxon>Grewioideae</taxon>
        <taxon>Apeibeae</taxon>
        <taxon>Corchorus</taxon>
    </lineage>
</organism>
<gene>
    <name evidence="2" type="ORF">COLO4_38591</name>
</gene>
<comment type="caution">
    <text evidence="2">The sequence shown here is derived from an EMBL/GenBank/DDBJ whole genome shotgun (WGS) entry which is preliminary data.</text>
</comment>
<name>A0A1R3FU12_9ROSI</name>
<dbReference type="Proteomes" id="UP000187203">
    <property type="component" value="Unassembled WGS sequence"/>
</dbReference>
<reference evidence="3" key="1">
    <citation type="submission" date="2013-09" db="EMBL/GenBank/DDBJ databases">
        <title>Corchorus olitorius genome sequencing.</title>
        <authorList>
            <person name="Alam M."/>
            <person name="Haque M.S."/>
            <person name="Islam M.S."/>
            <person name="Emdad E.M."/>
            <person name="Islam M.M."/>
            <person name="Ahmed B."/>
            <person name="Halim A."/>
            <person name="Hossen Q.M.M."/>
            <person name="Hossain M.Z."/>
            <person name="Ahmed R."/>
            <person name="Khan M.M."/>
            <person name="Islam R."/>
            <person name="Rashid M.M."/>
            <person name="Khan S.A."/>
            <person name="Rahman M.S."/>
            <person name="Alam M."/>
            <person name="Yahiya A.S."/>
            <person name="Khan M.S."/>
            <person name="Azam M.S."/>
            <person name="Haque T."/>
            <person name="Lashkar M.Z.H."/>
            <person name="Akhand A.I."/>
            <person name="Morshed G."/>
            <person name="Roy S."/>
            <person name="Uddin K.S."/>
            <person name="Rabeya T."/>
            <person name="Hossain A.S."/>
            <person name="Chowdhury A."/>
            <person name="Snigdha A.R."/>
            <person name="Mortoza M.S."/>
            <person name="Matin S.A."/>
            <person name="Hoque S.M.E."/>
            <person name="Islam M.K."/>
            <person name="Roy D.K."/>
            <person name="Haider R."/>
            <person name="Moosa M.M."/>
            <person name="Elias S.M."/>
            <person name="Hasan A.M."/>
            <person name="Jahan S."/>
            <person name="Shafiuddin M."/>
            <person name="Mahmood N."/>
            <person name="Shommy N.S."/>
        </authorList>
    </citation>
    <scope>NUCLEOTIDE SEQUENCE [LARGE SCALE GENOMIC DNA]</scope>
    <source>
        <strain evidence="3">cv. O-4</strain>
    </source>
</reference>
<proteinExistence type="predicted"/>
<evidence type="ECO:0000313" key="3">
    <source>
        <dbReference type="Proteomes" id="UP000187203"/>
    </source>
</evidence>
<feature type="region of interest" description="Disordered" evidence="1">
    <location>
        <begin position="1"/>
        <end position="35"/>
    </location>
</feature>
<protein>
    <submittedName>
        <fullName evidence="2">Uncharacterized protein</fullName>
    </submittedName>
</protein>
<accession>A0A1R3FU12</accession>
<dbReference type="EMBL" id="AWUE01024909">
    <property type="protein sequence ID" value="OMO49334.1"/>
    <property type="molecule type" value="Genomic_DNA"/>
</dbReference>
<keyword evidence="3" id="KW-1185">Reference proteome</keyword>
<evidence type="ECO:0000313" key="2">
    <source>
        <dbReference type="EMBL" id="OMO49334.1"/>
    </source>
</evidence>
<dbReference type="AlphaFoldDB" id="A0A1R3FU12"/>
<evidence type="ECO:0000256" key="1">
    <source>
        <dbReference type="SAM" id="MobiDB-lite"/>
    </source>
</evidence>
<feature type="compositionally biased region" description="Basic residues" evidence="1">
    <location>
        <begin position="26"/>
        <end position="35"/>
    </location>
</feature>
<sequence>MATSFHTCAQEAQPAKRGNRDEMKFGKRKGMGGAA</sequence>